<organism evidence="8 9">
    <name type="scientific">Actinoallomurus bryophytorum</name>
    <dbReference type="NCBI Taxonomy" id="1490222"/>
    <lineage>
        <taxon>Bacteria</taxon>
        <taxon>Bacillati</taxon>
        <taxon>Actinomycetota</taxon>
        <taxon>Actinomycetes</taxon>
        <taxon>Streptosporangiales</taxon>
        <taxon>Thermomonosporaceae</taxon>
        <taxon>Actinoallomurus</taxon>
    </lineage>
</organism>
<dbReference type="Pfam" id="PF00355">
    <property type="entry name" value="Rieske"/>
    <property type="match status" value="1"/>
</dbReference>
<keyword evidence="2" id="KW-0001">2Fe-2S</keyword>
<dbReference type="OrthoDB" id="5243643at2"/>
<dbReference type="Proteomes" id="UP000316096">
    <property type="component" value="Unassembled WGS sequence"/>
</dbReference>
<dbReference type="AlphaFoldDB" id="A0A543C0U0"/>
<evidence type="ECO:0000256" key="5">
    <source>
        <dbReference type="ARBA" id="ARBA00023004"/>
    </source>
</evidence>
<evidence type="ECO:0000256" key="1">
    <source>
        <dbReference type="ARBA" id="ARBA00001962"/>
    </source>
</evidence>
<keyword evidence="4" id="KW-0560">Oxidoreductase</keyword>
<evidence type="ECO:0000256" key="2">
    <source>
        <dbReference type="ARBA" id="ARBA00022714"/>
    </source>
</evidence>
<protein>
    <submittedName>
        <fullName evidence="8">Rieske 2Fe-2S family protein</fullName>
    </submittedName>
</protein>
<keyword evidence="3" id="KW-0479">Metal-binding</keyword>
<dbReference type="PROSITE" id="PS51296">
    <property type="entry name" value="RIESKE"/>
    <property type="match status" value="1"/>
</dbReference>
<feature type="domain" description="Rieske" evidence="7">
    <location>
        <begin position="50"/>
        <end position="149"/>
    </location>
</feature>
<dbReference type="InterPro" id="IPR017941">
    <property type="entry name" value="Rieske_2Fe-2S"/>
</dbReference>
<dbReference type="PANTHER" id="PTHR43756:SF5">
    <property type="entry name" value="CHOLINE MONOOXYGENASE, CHLOROPLASTIC"/>
    <property type="match status" value="1"/>
</dbReference>
<dbReference type="InterPro" id="IPR001663">
    <property type="entry name" value="Rng_hydr_dOase-A"/>
</dbReference>
<sequence length="367" mass="40386">MRSWPPAPIPAADLGPALRPFGEATMLPASAYASPEVLAWERRHLFAGTWSCLGRADELLTAGATQRAVLAGDVPVLVTPDGAFANTCRHRGHELLAEGCTSDRDLIVCPYHAWAYRLDGSMRGAPGFKITGYDLTPLPMTAWHGWVFVNATGDAPPFAEHAGALTVLVEPYAPERLTLAARHEYDVRANWKVIAENYHECYHCPLIHPELCAVSPPASGDNYDLPGAWVGGSMDLRDHAETMSLDGRSGGAFITGADRRRVHYFGLLPDLLISLHPDYVMTHRLRPRAPDRTGIECSWYVPEGVRDAGYAVEFWDRTNRQDWTACESVQRGLASPHFRPGPFAPDEDAVHTWVRTIALAYQGEPPS</sequence>
<proteinExistence type="predicted"/>
<comment type="caution">
    <text evidence="8">The sequence shown here is derived from an EMBL/GenBank/DDBJ whole genome shotgun (WGS) entry which is preliminary data.</text>
</comment>
<dbReference type="EMBL" id="VFOZ01000002">
    <property type="protein sequence ID" value="TQL90694.1"/>
    <property type="molecule type" value="Genomic_DNA"/>
</dbReference>
<keyword evidence="6" id="KW-0411">Iron-sulfur</keyword>
<evidence type="ECO:0000256" key="3">
    <source>
        <dbReference type="ARBA" id="ARBA00022723"/>
    </source>
</evidence>
<dbReference type="SUPFAM" id="SSF50022">
    <property type="entry name" value="ISP domain"/>
    <property type="match status" value="1"/>
</dbReference>
<dbReference type="GO" id="GO:0005506">
    <property type="term" value="F:iron ion binding"/>
    <property type="evidence" value="ECO:0007669"/>
    <property type="project" value="InterPro"/>
</dbReference>
<dbReference type="Pfam" id="PF00848">
    <property type="entry name" value="Ring_hydroxyl_A"/>
    <property type="match status" value="1"/>
</dbReference>
<evidence type="ECO:0000256" key="6">
    <source>
        <dbReference type="ARBA" id="ARBA00023014"/>
    </source>
</evidence>
<evidence type="ECO:0000313" key="8">
    <source>
        <dbReference type="EMBL" id="TQL90694.1"/>
    </source>
</evidence>
<evidence type="ECO:0000313" key="9">
    <source>
        <dbReference type="Proteomes" id="UP000316096"/>
    </source>
</evidence>
<dbReference type="RefSeq" id="WP_141962692.1">
    <property type="nucleotide sequence ID" value="NZ_VFOZ01000002.1"/>
</dbReference>
<comment type="cofactor">
    <cofactor evidence="1">
        <name>Fe cation</name>
        <dbReference type="ChEBI" id="CHEBI:24875"/>
    </cofactor>
</comment>
<dbReference type="Gene3D" id="2.102.10.10">
    <property type="entry name" value="Rieske [2Fe-2S] iron-sulphur domain"/>
    <property type="match status" value="1"/>
</dbReference>
<reference evidence="8 9" key="1">
    <citation type="submission" date="2019-06" db="EMBL/GenBank/DDBJ databases">
        <title>Sequencing the genomes of 1000 actinobacteria strains.</title>
        <authorList>
            <person name="Klenk H.-P."/>
        </authorList>
    </citation>
    <scope>NUCLEOTIDE SEQUENCE [LARGE SCALE GENOMIC DNA]</scope>
    <source>
        <strain evidence="8 9">DSM 102200</strain>
    </source>
</reference>
<dbReference type="GO" id="GO:0051537">
    <property type="term" value="F:2 iron, 2 sulfur cluster binding"/>
    <property type="evidence" value="ECO:0007669"/>
    <property type="project" value="UniProtKB-KW"/>
</dbReference>
<name>A0A543C0U0_9ACTN</name>
<dbReference type="InterPro" id="IPR015879">
    <property type="entry name" value="Ring_hydroxy_dOase_asu_C_dom"/>
</dbReference>
<dbReference type="Gene3D" id="3.90.380.10">
    <property type="entry name" value="Naphthalene 1,2-dioxygenase Alpha Subunit, Chain A, domain 1"/>
    <property type="match status" value="1"/>
</dbReference>
<keyword evidence="9" id="KW-1185">Reference proteome</keyword>
<dbReference type="PRINTS" id="PR00090">
    <property type="entry name" value="RNGDIOXGNASE"/>
</dbReference>
<dbReference type="CDD" id="cd08884">
    <property type="entry name" value="RHO_alpha_C_GbcA-like"/>
    <property type="match status" value="1"/>
</dbReference>
<keyword evidence="5" id="KW-0408">Iron</keyword>
<accession>A0A543C0U0</accession>
<dbReference type="GO" id="GO:0004497">
    <property type="term" value="F:monooxygenase activity"/>
    <property type="evidence" value="ECO:0007669"/>
    <property type="project" value="UniProtKB-ARBA"/>
</dbReference>
<evidence type="ECO:0000259" key="7">
    <source>
        <dbReference type="PROSITE" id="PS51296"/>
    </source>
</evidence>
<dbReference type="PANTHER" id="PTHR43756">
    <property type="entry name" value="CHOLINE MONOOXYGENASE, CHLOROPLASTIC"/>
    <property type="match status" value="1"/>
</dbReference>
<dbReference type="InterPro" id="IPR036922">
    <property type="entry name" value="Rieske_2Fe-2S_sf"/>
</dbReference>
<evidence type="ECO:0000256" key="4">
    <source>
        <dbReference type="ARBA" id="ARBA00023002"/>
    </source>
</evidence>
<dbReference type="SUPFAM" id="SSF55961">
    <property type="entry name" value="Bet v1-like"/>
    <property type="match status" value="1"/>
</dbReference>
<gene>
    <name evidence="8" type="ORF">FB559_8007</name>
</gene>
<dbReference type="GO" id="GO:0016705">
    <property type="term" value="F:oxidoreductase activity, acting on paired donors, with incorporation or reduction of molecular oxygen"/>
    <property type="evidence" value="ECO:0007669"/>
    <property type="project" value="UniProtKB-ARBA"/>
</dbReference>